<protein>
    <submittedName>
        <fullName evidence="2">Uncharacterized protein</fullName>
    </submittedName>
</protein>
<dbReference type="EMBL" id="CAUYUJ010015263">
    <property type="protein sequence ID" value="CAK0851685.1"/>
    <property type="molecule type" value="Genomic_DNA"/>
</dbReference>
<accession>A0ABN9TZ80</accession>
<evidence type="ECO:0000313" key="2">
    <source>
        <dbReference type="EMBL" id="CAK0851685.1"/>
    </source>
</evidence>
<name>A0ABN9TZ80_9DINO</name>
<evidence type="ECO:0000313" key="3">
    <source>
        <dbReference type="Proteomes" id="UP001189429"/>
    </source>
</evidence>
<evidence type="ECO:0000256" key="1">
    <source>
        <dbReference type="SAM" id="MobiDB-lite"/>
    </source>
</evidence>
<organism evidence="2 3">
    <name type="scientific">Prorocentrum cordatum</name>
    <dbReference type="NCBI Taxonomy" id="2364126"/>
    <lineage>
        <taxon>Eukaryota</taxon>
        <taxon>Sar</taxon>
        <taxon>Alveolata</taxon>
        <taxon>Dinophyceae</taxon>
        <taxon>Prorocentrales</taxon>
        <taxon>Prorocentraceae</taxon>
        <taxon>Prorocentrum</taxon>
    </lineage>
</organism>
<sequence>MERRRREQLRARAVFFAEICGHACGPKWRRAARRCSGAPPRIERAMCPFSRKGWKAHSAMWHPSSMLFEHPHARVSASCYDLASGFAVLPAAVSRGRAACWAALWSTQASRASEWAVATQGALPTAASASAPPLAFWDDSIAAASVSIMNAAPVAHAPWERVYSSASGCFCSFHQVPKAGRLVVVFRGEAAHEPRCNSRSPGGRASISPLWRAP</sequence>
<gene>
    <name evidence="2" type="ORF">PCOR1329_LOCUS43776</name>
</gene>
<keyword evidence="3" id="KW-1185">Reference proteome</keyword>
<dbReference type="Proteomes" id="UP001189429">
    <property type="component" value="Unassembled WGS sequence"/>
</dbReference>
<comment type="caution">
    <text evidence="2">The sequence shown here is derived from an EMBL/GenBank/DDBJ whole genome shotgun (WGS) entry which is preliminary data.</text>
</comment>
<feature type="region of interest" description="Disordered" evidence="1">
    <location>
        <begin position="193"/>
        <end position="214"/>
    </location>
</feature>
<proteinExistence type="predicted"/>
<reference evidence="2" key="1">
    <citation type="submission" date="2023-10" db="EMBL/GenBank/DDBJ databases">
        <authorList>
            <person name="Chen Y."/>
            <person name="Shah S."/>
            <person name="Dougan E. K."/>
            <person name="Thang M."/>
            <person name="Chan C."/>
        </authorList>
    </citation>
    <scope>NUCLEOTIDE SEQUENCE [LARGE SCALE GENOMIC DNA]</scope>
</reference>